<dbReference type="PANTHER" id="PTHR30461">
    <property type="entry name" value="DNA-INVERTASE FROM LAMBDOID PROPHAGE"/>
    <property type="match status" value="1"/>
</dbReference>
<proteinExistence type="inferred from homology"/>
<sequence length="193" mass="21970">MIYGYGRVSTTGQNISTQRKLLRQYEQDIKLVEDKSTGKNTEREGLQKLLAKVVEGDTIAVTRIDRIARNTKDLLEIVELLNDKKVSLVVLDFKGEKLDTSSYVGKFLVTMLGAVAEMELNMLAEKRMEGMKRAKEEGKHVGRKPDLDISNAAVQHAINEYKEGVIPVTMICDKYNIPRVKFYRLLKRHGITR</sequence>
<dbReference type="PANTHER" id="PTHR30461:SF26">
    <property type="entry name" value="RESOLVASE HOMOLOG YNEB"/>
    <property type="match status" value="1"/>
</dbReference>
<dbReference type="RefSeq" id="WP_247344890.1">
    <property type="nucleotide sequence ID" value="NZ_CP095550.1"/>
</dbReference>
<evidence type="ECO:0000313" key="4">
    <source>
        <dbReference type="Proteomes" id="UP001597318"/>
    </source>
</evidence>
<keyword evidence="4" id="KW-1185">Reference proteome</keyword>
<accession>A0ABW5BUM7</accession>
<comment type="similarity">
    <text evidence="1">Belongs to the site-specific recombinase resolvase family.</text>
</comment>
<evidence type="ECO:0000259" key="2">
    <source>
        <dbReference type="PROSITE" id="PS51736"/>
    </source>
</evidence>
<dbReference type="InterPro" id="IPR006119">
    <property type="entry name" value="Resolv_N"/>
</dbReference>
<reference evidence="4" key="1">
    <citation type="journal article" date="2019" name="Int. J. Syst. Evol. Microbiol.">
        <title>The Global Catalogue of Microorganisms (GCM) 10K type strain sequencing project: providing services to taxonomists for standard genome sequencing and annotation.</title>
        <authorList>
            <consortium name="The Broad Institute Genomics Platform"/>
            <consortium name="The Broad Institute Genome Sequencing Center for Infectious Disease"/>
            <person name="Wu L."/>
            <person name="Ma J."/>
        </authorList>
    </citation>
    <scope>NUCLEOTIDE SEQUENCE [LARGE SCALE GENOMIC DNA]</scope>
    <source>
        <strain evidence="4">CGMCC 1.15474</strain>
    </source>
</reference>
<organism evidence="3 4">
    <name type="scientific">Metabacillus endolithicus</name>
    <dbReference type="NCBI Taxonomy" id="1535204"/>
    <lineage>
        <taxon>Bacteria</taxon>
        <taxon>Bacillati</taxon>
        <taxon>Bacillota</taxon>
        <taxon>Bacilli</taxon>
        <taxon>Bacillales</taxon>
        <taxon>Bacillaceae</taxon>
        <taxon>Metabacillus</taxon>
    </lineage>
</organism>
<dbReference type="InterPro" id="IPR036162">
    <property type="entry name" value="Resolvase-like_N_sf"/>
</dbReference>
<dbReference type="CDD" id="cd03768">
    <property type="entry name" value="SR_ResInv"/>
    <property type="match status" value="1"/>
</dbReference>
<gene>
    <name evidence="3" type="ORF">ACFSKK_08690</name>
</gene>
<evidence type="ECO:0000313" key="3">
    <source>
        <dbReference type="EMBL" id="MFD2213752.1"/>
    </source>
</evidence>
<dbReference type="Proteomes" id="UP001597318">
    <property type="component" value="Unassembled WGS sequence"/>
</dbReference>
<dbReference type="InterPro" id="IPR050639">
    <property type="entry name" value="SSR_resolvase"/>
</dbReference>
<dbReference type="SMART" id="SM00857">
    <property type="entry name" value="Resolvase"/>
    <property type="match status" value="1"/>
</dbReference>
<dbReference type="SUPFAM" id="SSF53041">
    <property type="entry name" value="Resolvase-like"/>
    <property type="match status" value="1"/>
</dbReference>
<dbReference type="EMBL" id="JBHUIK010000002">
    <property type="protein sequence ID" value="MFD2213752.1"/>
    <property type="molecule type" value="Genomic_DNA"/>
</dbReference>
<dbReference type="PROSITE" id="PS51736">
    <property type="entry name" value="RECOMBINASES_3"/>
    <property type="match status" value="1"/>
</dbReference>
<protein>
    <submittedName>
        <fullName evidence="3">Recombinase family protein</fullName>
    </submittedName>
</protein>
<comment type="caution">
    <text evidence="3">The sequence shown here is derived from an EMBL/GenBank/DDBJ whole genome shotgun (WGS) entry which is preliminary data.</text>
</comment>
<name>A0ABW5BUM7_9BACI</name>
<evidence type="ECO:0000256" key="1">
    <source>
        <dbReference type="ARBA" id="ARBA00009913"/>
    </source>
</evidence>
<feature type="domain" description="Resolvase/invertase-type recombinase catalytic" evidence="2">
    <location>
        <begin position="1"/>
        <end position="138"/>
    </location>
</feature>
<dbReference type="Pfam" id="PF00239">
    <property type="entry name" value="Resolvase"/>
    <property type="match status" value="1"/>
</dbReference>
<dbReference type="Gene3D" id="1.10.10.60">
    <property type="entry name" value="Homeodomain-like"/>
    <property type="match status" value="1"/>
</dbReference>
<dbReference type="Gene3D" id="3.40.50.1390">
    <property type="entry name" value="Resolvase, N-terminal catalytic domain"/>
    <property type="match status" value="1"/>
</dbReference>